<dbReference type="OrthoDB" id="5833610at2759"/>
<keyword evidence="3" id="KW-1185">Reference proteome</keyword>
<dbReference type="CTD" id="9814585"/>
<organism evidence="3">
    <name type="scientific">Caenorhabditis remanei</name>
    <name type="common">Caenorhabditis vulgaris</name>
    <dbReference type="NCBI Taxonomy" id="31234"/>
    <lineage>
        <taxon>Eukaryota</taxon>
        <taxon>Metazoa</taxon>
        <taxon>Ecdysozoa</taxon>
        <taxon>Nematoda</taxon>
        <taxon>Chromadorea</taxon>
        <taxon>Rhabditida</taxon>
        <taxon>Rhabditina</taxon>
        <taxon>Rhabditomorpha</taxon>
        <taxon>Rhabditoidea</taxon>
        <taxon>Rhabditidae</taxon>
        <taxon>Peloderinae</taxon>
        <taxon>Caenorhabditis</taxon>
    </lineage>
</organism>
<dbReference type="HOGENOM" id="CLU_1940011_0_0_1"/>
<dbReference type="Proteomes" id="UP000008281">
    <property type="component" value="Unassembled WGS sequence"/>
</dbReference>
<name>E3MTX9_CAERE</name>
<feature type="transmembrane region" description="Helical" evidence="1">
    <location>
        <begin position="37"/>
        <end position="57"/>
    </location>
</feature>
<dbReference type="EMBL" id="DS268477">
    <property type="protein sequence ID" value="EFP08899.1"/>
    <property type="molecule type" value="Genomic_DNA"/>
</dbReference>
<sequence length="147" mass="17331">MPSIWSKVKEYCQWFLWGKTPYSQLSDHGKKEARRDLYCRLFIIANAPYFATVYGTFVLSMGVSSKLADLMIKVAPERDIWKKCVGGFCFGTYIVLHVITMGAGMMYITFPFYIYVFNNSYSFVTRRFGVSWNKFVNWCFFLLNRKY</sequence>
<dbReference type="AlphaFoldDB" id="E3MTX9"/>
<gene>
    <name evidence="2" type="ORF">CRE_18042</name>
</gene>
<proteinExistence type="predicted"/>
<evidence type="ECO:0000256" key="1">
    <source>
        <dbReference type="SAM" id="Phobius"/>
    </source>
</evidence>
<dbReference type="GeneID" id="9814585"/>
<evidence type="ECO:0000313" key="2">
    <source>
        <dbReference type="EMBL" id="EFP08899.1"/>
    </source>
</evidence>
<protein>
    <submittedName>
        <fullName evidence="2">Uncharacterized protein</fullName>
    </submittedName>
</protein>
<evidence type="ECO:0000313" key="3">
    <source>
        <dbReference type="Proteomes" id="UP000008281"/>
    </source>
</evidence>
<dbReference type="OMA" id="WFLWGKT"/>
<dbReference type="eggNOG" id="ENOG502TIFZ">
    <property type="taxonomic scope" value="Eukaryota"/>
</dbReference>
<reference evidence="2" key="1">
    <citation type="submission" date="2007-07" db="EMBL/GenBank/DDBJ databases">
        <title>PCAP assembly of the Caenorhabditis remanei genome.</title>
        <authorList>
            <consortium name="The Caenorhabditis remanei Sequencing Consortium"/>
            <person name="Wilson R.K."/>
        </authorList>
    </citation>
    <scope>NUCLEOTIDE SEQUENCE [LARGE SCALE GENOMIC DNA]</scope>
    <source>
        <strain evidence="2">PB4641</strain>
    </source>
</reference>
<keyword evidence="1" id="KW-1133">Transmembrane helix</keyword>
<dbReference type="InParanoid" id="E3MTX9"/>
<feature type="transmembrane region" description="Helical" evidence="1">
    <location>
        <begin position="94"/>
        <end position="117"/>
    </location>
</feature>
<keyword evidence="1" id="KW-0472">Membrane</keyword>
<dbReference type="KEGG" id="crq:GCK72_016545"/>
<accession>E3MTX9</accession>
<dbReference type="FunCoup" id="E3MTX9">
    <property type="interactions" value="547"/>
</dbReference>
<dbReference type="RefSeq" id="XP_003100411.2">
    <property type="nucleotide sequence ID" value="XM_003100363.2"/>
</dbReference>
<keyword evidence="1" id="KW-0812">Transmembrane</keyword>